<dbReference type="InterPro" id="IPR000834">
    <property type="entry name" value="Peptidase_M14"/>
</dbReference>
<dbReference type="InterPro" id="IPR003146">
    <property type="entry name" value="M14A_act_pep"/>
</dbReference>
<comment type="similarity">
    <text evidence="2 11">Belongs to the peptidase M14 family.</text>
</comment>
<keyword evidence="3" id="KW-0121">Carboxypeptidase</keyword>
<dbReference type="InterPro" id="IPR036990">
    <property type="entry name" value="M14A-like_propep"/>
</dbReference>
<dbReference type="Gene3D" id="3.30.70.340">
    <property type="entry name" value="Metallocarboxypeptidase-like"/>
    <property type="match status" value="1"/>
</dbReference>
<keyword evidence="5" id="KW-0479">Metal-binding</keyword>
<evidence type="ECO:0000256" key="10">
    <source>
        <dbReference type="ARBA" id="ARBA00023157"/>
    </source>
</evidence>
<name>A0A1J1IBG0_9DIPT</name>
<comment type="cofactor">
    <cofactor evidence="1">
        <name>Zn(2+)</name>
        <dbReference type="ChEBI" id="CHEBI:29105"/>
    </cofactor>
</comment>
<keyword evidence="10" id="KW-1015">Disulfide bond</keyword>
<keyword evidence="7" id="KW-0378">Hydrolase</keyword>
<protein>
    <submittedName>
        <fullName evidence="13">CLUMA_CG010354, isoform A</fullName>
    </submittedName>
</protein>
<evidence type="ECO:0000256" key="1">
    <source>
        <dbReference type="ARBA" id="ARBA00001947"/>
    </source>
</evidence>
<sequence>MAWYQPSFLFSNDNDEAFSSTTHRNWMEFPWQPNEDDEIESITTVNPVTIPPVTSSTEETKTSNFFNIFTNFLPSSKNEKLKVKPRVKNRRVNYDDYQLWRLSTKTKEESKVLEDYKISDKGMNVHWMKGPSTRGFTDVVVSPEYVESFKDFLDDNDIQFDVKIRDLQHAVEYENPRLTKRDQIELEVMNGHPLTWYRYHHYRDIHSYLDYLKRKYPEFVELIQLGWSFEGRPLTVVKVSYPYDDSNNISRPFRNFFIKPGIFIQSGLEAHEWLSIASATYILNNLIMNINSNDTLGETIRGADWYVMPVLNPDGYEYSMNYDRLWQKTRSKHSQSSDFWSSLFNWFSTPENRTEECFGVDVNRNFEYNWMKRDASNEICSDFYGGPEHSSEPEVKLLSKFLMEKDKNIEMFISLTGYGQKITFPSDHLSQDKFDEIKDVARAGVKMATKTLPNNELKFSVEGKRKVAGTIDQFAMHKAKIKFSYAIETRDDSYDKFFVQGSSIEKKAKEMFDVIYGMISFLKIL</sequence>
<dbReference type="PRINTS" id="PR00765">
    <property type="entry name" value="CRBOXYPTASEA"/>
</dbReference>
<dbReference type="GO" id="GO:0006508">
    <property type="term" value="P:proteolysis"/>
    <property type="evidence" value="ECO:0007669"/>
    <property type="project" value="UniProtKB-KW"/>
</dbReference>
<keyword evidence="8" id="KW-0862">Zinc</keyword>
<evidence type="ECO:0000256" key="9">
    <source>
        <dbReference type="ARBA" id="ARBA00023049"/>
    </source>
</evidence>
<dbReference type="OrthoDB" id="3626597at2759"/>
<dbReference type="STRING" id="568069.A0A1J1IBG0"/>
<proteinExistence type="inferred from homology"/>
<evidence type="ECO:0000256" key="6">
    <source>
        <dbReference type="ARBA" id="ARBA00022729"/>
    </source>
</evidence>
<keyword evidence="6" id="KW-0732">Signal</keyword>
<evidence type="ECO:0000313" key="13">
    <source>
        <dbReference type="EMBL" id="CRK96892.1"/>
    </source>
</evidence>
<dbReference type="PROSITE" id="PS52035">
    <property type="entry name" value="PEPTIDASE_M14"/>
    <property type="match status" value="1"/>
</dbReference>
<reference evidence="13 14" key="1">
    <citation type="submission" date="2015-04" db="EMBL/GenBank/DDBJ databases">
        <authorList>
            <person name="Syromyatnikov M.Y."/>
            <person name="Popov V.N."/>
        </authorList>
    </citation>
    <scope>NUCLEOTIDE SEQUENCE [LARGE SCALE GENOMIC DNA]</scope>
</reference>
<organism evidence="13 14">
    <name type="scientific">Clunio marinus</name>
    <dbReference type="NCBI Taxonomy" id="568069"/>
    <lineage>
        <taxon>Eukaryota</taxon>
        <taxon>Metazoa</taxon>
        <taxon>Ecdysozoa</taxon>
        <taxon>Arthropoda</taxon>
        <taxon>Hexapoda</taxon>
        <taxon>Insecta</taxon>
        <taxon>Pterygota</taxon>
        <taxon>Neoptera</taxon>
        <taxon>Endopterygota</taxon>
        <taxon>Diptera</taxon>
        <taxon>Nematocera</taxon>
        <taxon>Chironomoidea</taxon>
        <taxon>Chironomidae</taxon>
        <taxon>Clunio</taxon>
    </lineage>
</organism>
<dbReference type="GO" id="GO:0008270">
    <property type="term" value="F:zinc ion binding"/>
    <property type="evidence" value="ECO:0007669"/>
    <property type="project" value="InterPro"/>
</dbReference>
<dbReference type="GO" id="GO:0005615">
    <property type="term" value="C:extracellular space"/>
    <property type="evidence" value="ECO:0007669"/>
    <property type="project" value="TreeGrafter"/>
</dbReference>
<gene>
    <name evidence="13" type="ORF">CLUMA_CG010354</name>
</gene>
<accession>A0A1J1IBG0</accession>
<dbReference type="SMART" id="SM00631">
    <property type="entry name" value="Zn_pept"/>
    <property type="match status" value="1"/>
</dbReference>
<dbReference type="EMBL" id="CVRI01000045">
    <property type="protein sequence ID" value="CRK96892.1"/>
    <property type="molecule type" value="Genomic_DNA"/>
</dbReference>
<evidence type="ECO:0000256" key="4">
    <source>
        <dbReference type="ARBA" id="ARBA00022670"/>
    </source>
</evidence>
<keyword evidence="4" id="KW-0645">Protease</keyword>
<dbReference type="PANTHER" id="PTHR11705:SF89">
    <property type="entry name" value="PEPTIDASE M14 CARBOXYPEPTIDASE A DOMAIN-CONTAINING PROTEIN"/>
    <property type="match status" value="1"/>
</dbReference>
<dbReference type="SUPFAM" id="SSF53187">
    <property type="entry name" value="Zn-dependent exopeptidases"/>
    <property type="match status" value="1"/>
</dbReference>
<evidence type="ECO:0000256" key="11">
    <source>
        <dbReference type="PROSITE-ProRule" id="PRU01379"/>
    </source>
</evidence>
<dbReference type="PANTHER" id="PTHR11705">
    <property type="entry name" value="PROTEASE FAMILY M14 CARBOXYPEPTIDASE A,B"/>
    <property type="match status" value="1"/>
</dbReference>
<evidence type="ECO:0000256" key="7">
    <source>
        <dbReference type="ARBA" id="ARBA00022801"/>
    </source>
</evidence>
<dbReference type="Gene3D" id="3.40.630.10">
    <property type="entry name" value="Zn peptidases"/>
    <property type="match status" value="1"/>
</dbReference>
<evidence type="ECO:0000313" key="14">
    <source>
        <dbReference type="Proteomes" id="UP000183832"/>
    </source>
</evidence>
<dbReference type="Pfam" id="PF00246">
    <property type="entry name" value="Peptidase_M14"/>
    <property type="match status" value="1"/>
</dbReference>
<feature type="active site" description="Proton donor/acceptor" evidence="11">
    <location>
        <position position="488"/>
    </location>
</feature>
<dbReference type="SUPFAM" id="SSF54897">
    <property type="entry name" value="Protease propeptides/inhibitors"/>
    <property type="match status" value="1"/>
</dbReference>
<keyword evidence="14" id="KW-1185">Reference proteome</keyword>
<dbReference type="FunFam" id="3.40.630.10:FF:000084">
    <property type="entry name" value="Carboxypeptidase B2"/>
    <property type="match status" value="1"/>
</dbReference>
<evidence type="ECO:0000256" key="8">
    <source>
        <dbReference type="ARBA" id="ARBA00022833"/>
    </source>
</evidence>
<evidence type="ECO:0000259" key="12">
    <source>
        <dbReference type="PROSITE" id="PS52035"/>
    </source>
</evidence>
<dbReference type="Pfam" id="PF02244">
    <property type="entry name" value="Propep_M14"/>
    <property type="match status" value="1"/>
</dbReference>
<evidence type="ECO:0000256" key="2">
    <source>
        <dbReference type="ARBA" id="ARBA00005988"/>
    </source>
</evidence>
<evidence type="ECO:0000256" key="3">
    <source>
        <dbReference type="ARBA" id="ARBA00022645"/>
    </source>
</evidence>
<dbReference type="Proteomes" id="UP000183832">
    <property type="component" value="Unassembled WGS sequence"/>
</dbReference>
<dbReference type="GO" id="GO:0004181">
    <property type="term" value="F:metallocarboxypeptidase activity"/>
    <property type="evidence" value="ECO:0007669"/>
    <property type="project" value="InterPro"/>
</dbReference>
<keyword evidence="9" id="KW-0482">Metalloprotease</keyword>
<dbReference type="AlphaFoldDB" id="A0A1J1IBG0"/>
<evidence type="ECO:0000256" key="5">
    <source>
        <dbReference type="ARBA" id="ARBA00022723"/>
    </source>
</evidence>
<feature type="domain" description="Peptidase M14" evidence="12">
    <location>
        <begin position="198"/>
        <end position="522"/>
    </location>
</feature>